<reference evidence="2" key="1">
    <citation type="submission" date="2021-02" db="EMBL/GenBank/DDBJ databases">
        <authorList>
            <person name="Nowell W R."/>
        </authorList>
    </citation>
    <scope>NUCLEOTIDE SEQUENCE</scope>
</reference>
<feature type="chain" id="PRO_5036224406" evidence="1">
    <location>
        <begin position="18"/>
        <end position="248"/>
    </location>
</feature>
<name>A0A814FR83_9BILA</name>
<organism evidence="2 4">
    <name type="scientific">Rotaria sordida</name>
    <dbReference type="NCBI Taxonomy" id="392033"/>
    <lineage>
        <taxon>Eukaryota</taxon>
        <taxon>Metazoa</taxon>
        <taxon>Spiralia</taxon>
        <taxon>Gnathifera</taxon>
        <taxon>Rotifera</taxon>
        <taxon>Eurotatoria</taxon>
        <taxon>Bdelloidea</taxon>
        <taxon>Philodinida</taxon>
        <taxon>Philodinidae</taxon>
        <taxon>Rotaria</taxon>
    </lineage>
</organism>
<dbReference type="Proteomes" id="UP000663854">
    <property type="component" value="Unassembled WGS sequence"/>
</dbReference>
<dbReference type="AlphaFoldDB" id="A0A814FR83"/>
<gene>
    <name evidence="2" type="ORF">PYM288_LOCUS13885</name>
    <name evidence="3" type="ORF">ZHD862_LOCUS14631</name>
</gene>
<dbReference type="EMBL" id="CAJNOH010000290">
    <property type="protein sequence ID" value="CAF0986432.1"/>
    <property type="molecule type" value="Genomic_DNA"/>
</dbReference>
<keyword evidence="1" id="KW-0732">Signal</keyword>
<evidence type="ECO:0000313" key="4">
    <source>
        <dbReference type="Proteomes" id="UP000663854"/>
    </source>
</evidence>
<feature type="signal peptide" evidence="1">
    <location>
        <begin position="1"/>
        <end position="17"/>
    </location>
</feature>
<proteinExistence type="predicted"/>
<protein>
    <submittedName>
        <fullName evidence="2">Uncharacterized protein</fullName>
    </submittedName>
</protein>
<sequence length="248" mass="28697">MQYTLFIIFLLIGISYGFYRPSSQVVGNSWSNGRDDVENVISQLVNTVNELEATANSLWEDIFNPAFDTMIQNGQLLPNDQLNAINYIMDQPRTISKNLLIEKYGQLIARLKSNVHHLYEFLFVMQREALIGLGKGEYNFDEKIRAFYDKIAAFGKQINEWAVETKHELEMHANTIQGDWLHILSQYNQNIDVTVKTLVTIFQQLIENLMTHYLKVVLTVVPNAVNGIENMKRQGLLSFFHYQTENNK</sequence>
<dbReference type="Proteomes" id="UP000663864">
    <property type="component" value="Unassembled WGS sequence"/>
</dbReference>
<dbReference type="EMBL" id="CAJNOT010000641">
    <property type="protein sequence ID" value="CAF1042716.1"/>
    <property type="molecule type" value="Genomic_DNA"/>
</dbReference>
<comment type="caution">
    <text evidence="2">The sequence shown here is derived from an EMBL/GenBank/DDBJ whole genome shotgun (WGS) entry which is preliminary data.</text>
</comment>
<evidence type="ECO:0000313" key="3">
    <source>
        <dbReference type="EMBL" id="CAF1042716.1"/>
    </source>
</evidence>
<evidence type="ECO:0000256" key="1">
    <source>
        <dbReference type="SAM" id="SignalP"/>
    </source>
</evidence>
<evidence type="ECO:0000313" key="2">
    <source>
        <dbReference type="EMBL" id="CAF0986432.1"/>
    </source>
</evidence>
<accession>A0A814FR83</accession>